<organism evidence="1 2">
    <name type="scientific">Neopusillimonas maritima</name>
    <dbReference type="NCBI Taxonomy" id="2026239"/>
    <lineage>
        <taxon>Bacteria</taxon>
        <taxon>Pseudomonadati</taxon>
        <taxon>Pseudomonadota</taxon>
        <taxon>Betaproteobacteria</taxon>
        <taxon>Burkholderiales</taxon>
        <taxon>Alcaligenaceae</taxon>
        <taxon>Neopusillimonas</taxon>
    </lineage>
</organism>
<evidence type="ECO:0000313" key="1">
    <source>
        <dbReference type="EMBL" id="RIY41012.1"/>
    </source>
</evidence>
<accession>A0A3A1YS24</accession>
<dbReference type="EMBL" id="NQYH01000005">
    <property type="protein sequence ID" value="RIY41012.1"/>
    <property type="molecule type" value="Genomic_DNA"/>
</dbReference>
<reference evidence="1 2" key="1">
    <citation type="submission" date="2017-08" db="EMBL/GenBank/DDBJ databases">
        <title>Pusillimonas indicus sp. nov., a member of the family Alcaligenaceae isolated from surface seawater.</title>
        <authorList>
            <person name="Li J."/>
        </authorList>
    </citation>
    <scope>NUCLEOTIDE SEQUENCE [LARGE SCALE GENOMIC DNA]</scope>
    <source>
        <strain evidence="1 2">L52-1-41</strain>
    </source>
</reference>
<protein>
    <submittedName>
        <fullName evidence="1">Uncharacterized protein</fullName>
    </submittedName>
</protein>
<sequence length="260" mass="29677">MTIKELPSNYPEHVDLEIPIKRPSIVDLKDLVAVCVPIILPSKKSIPKALRLRDCSLMPPSEPPKGISLSTWHFRTPDVITGSTKMSPLIVPCNTHVMKNPDLSLSFVTIYMKAFDAQTQAYLDENPQIKGLTYLRQLYTESPEDLKPLDTFMPTWSRVDTYEAYTSFFRTWLKKAKVNEDDIESLIATRLNLFSNAFNRFPFLVHRFFESHPNLHVLRHTAITNISDSSINAVSVRLDPERIAFAEVNGDIEGRTQLVF</sequence>
<dbReference type="RefSeq" id="WP_119516013.1">
    <property type="nucleotide sequence ID" value="NZ_NQYH01000005.1"/>
</dbReference>
<gene>
    <name evidence="1" type="ORF">CJP73_07650</name>
</gene>
<dbReference type="OrthoDB" id="9974736at2"/>
<proteinExistence type="predicted"/>
<comment type="caution">
    <text evidence="1">The sequence shown here is derived from an EMBL/GenBank/DDBJ whole genome shotgun (WGS) entry which is preliminary data.</text>
</comment>
<name>A0A3A1YS24_9BURK</name>
<dbReference type="Proteomes" id="UP000266206">
    <property type="component" value="Unassembled WGS sequence"/>
</dbReference>
<evidence type="ECO:0000313" key="2">
    <source>
        <dbReference type="Proteomes" id="UP000266206"/>
    </source>
</evidence>
<dbReference type="AlphaFoldDB" id="A0A3A1YS24"/>